<reference evidence="2 3" key="1">
    <citation type="submission" date="2015-05" db="EMBL/GenBank/DDBJ databases">
        <title>Draft Genome assembly of Streptomyces showdoensis.</title>
        <authorList>
            <person name="Thapa K.K."/>
            <person name="Metsa-Ketela M."/>
        </authorList>
    </citation>
    <scope>NUCLEOTIDE SEQUENCE [LARGE SCALE GENOMIC DNA]</scope>
    <source>
        <strain evidence="2 3">ATCC 15227</strain>
    </source>
</reference>
<dbReference type="OrthoDB" id="8877021at2"/>
<evidence type="ECO:0000313" key="3">
    <source>
        <dbReference type="Proteomes" id="UP000265325"/>
    </source>
</evidence>
<gene>
    <name evidence="2" type="ORF">VO63_21825</name>
</gene>
<keyword evidence="3" id="KW-1185">Reference proteome</keyword>
<evidence type="ECO:0000313" key="2">
    <source>
        <dbReference type="EMBL" id="KKZ71777.1"/>
    </source>
</evidence>
<feature type="region of interest" description="Disordered" evidence="1">
    <location>
        <begin position="271"/>
        <end position="293"/>
    </location>
</feature>
<evidence type="ECO:0000256" key="1">
    <source>
        <dbReference type="SAM" id="MobiDB-lite"/>
    </source>
</evidence>
<dbReference type="EMBL" id="LAQS01000034">
    <property type="protein sequence ID" value="KKZ71777.1"/>
    <property type="molecule type" value="Genomic_DNA"/>
</dbReference>
<accession>A0A2P2GJV8</accession>
<dbReference type="RefSeq" id="WP_046909596.1">
    <property type="nucleotide sequence ID" value="NZ_BAAAXG010000006.1"/>
</dbReference>
<proteinExistence type="predicted"/>
<name>A0A2P2GJV8_STREW</name>
<dbReference type="AlphaFoldDB" id="A0A2P2GJV8"/>
<feature type="region of interest" description="Disordered" evidence="1">
    <location>
        <begin position="333"/>
        <end position="353"/>
    </location>
</feature>
<sequence length="900" mass="98072">MSIVVTFAGRTPLPTAGSWYQIWSYRVQPSGPADLRPGQRIALALPSDVDLRDPALFPGVPALDGAFIEADPGSGRQYAGRTVTSTGPLVLSFVAPPTESDRDLLLVTRTPGQPWTVTPFATTAGGPTGPVRVLTAPVPGPVRTGRPVGEFAGTLPYASELFGVYQPLPGWLGYSGAGRLAALHGPRPGPAAFAGPAARSLESPELAALARFAGQDPPTEGILSPVGLVNLFRQYFFEFDTFLGAPAGHLWLSPGGMVELVETTTRRTLVERTASQSEETTRRSEETLTDQSDVADAVKESNANDTSLGATVSAGGSFAGVYHADASASFATKSTTGKSSELTHKHTRTQSSKVSSEIRRNFTTTFKTVTETTDTSSRRYVVQNTTDRLANYELRRKMRKVGVQVQHIGTRMSWQVFVNAPGRVLGLGEFVDVVPAPDLTSLRKPEPPEPLTPILTTFTGTFPIQEHPDSTNAPHNDADWRRQDGFDRMWRGEEDEYIVADFDYGAIPPAPGFTLSTNPDFVQFVSAKNGHGTDAKFLVRYVIQRPDTGRFQVRADNVHFGGTATITFTLQLRWEPPAVDPAQVAYEAALRQYEKDVAALQRKAYAAAVRDRTTLLSKVRPRPAEELRKEERHSVFAHLLEQLRLFDPRDAHLEAELIRQIFDVDEMLYFVSPEFWRPGDVSGPAGPDSLGRYPVPPARWEGSDGDPLAGETVPTAYSRTSSHNGPDAKGPDPAKEWRVDYLITADSQPAPMGSSLGWLVQTDGDERRNEFLNSAWVKAVLPIRPGHEREALGWLTKAGVEGEAALGRPYTWQEGDPDTYRGKSIGEVLELLAAELAASNTSVPRTLAGEQVFETGFDPLAGGFRPAEPYQVFDQWVEVLPTDQVVAVEVAYDPKTGQQL</sequence>
<organism evidence="2 3">
    <name type="scientific">Streptomyces showdoensis</name>
    <dbReference type="NCBI Taxonomy" id="68268"/>
    <lineage>
        <taxon>Bacteria</taxon>
        <taxon>Bacillati</taxon>
        <taxon>Actinomycetota</taxon>
        <taxon>Actinomycetes</taxon>
        <taxon>Kitasatosporales</taxon>
        <taxon>Streptomycetaceae</taxon>
        <taxon>Streptomyces</taxon>
    </lineage>
</organism>
<protein>
    <submittedName>
        <fullName evidence="2">Uncharacterized protein</fullName>
    </submittedName>
</protein>
<comment type="caution">
    <text evidence="2">The sequence shown here is derived from an EMBL/GenBank/DDBJ whole genome shotgun (WGS) entry which is preliminary data.</text>
</comment>
<feature type="region of interest" description="Disordered" evidence="1">
    <location>
        <begin position="681"/>
        <end position="733"/>
    </location>
</feature>
<feature type="compositionally biased region" description="Polar residues" evidence="1">
    <location>
        <begin position="715"/>
        <end position="724"/>
    </location>
</feature>
<dbReference type="Proteomes" id="UP000265325">
    <property type="component" value="Unassembled WGS sequence"/>
</dbReference>